<comment type="caution">
    <text evidence="2">The sequence shown here is derived from an EMBL/GenBank/DDBJ whole genome shotgun (WGS) entry which is preliminary data.</text>
</comment>
<evidence type="ECO:0000313" key="2">
    <source>
        <dbReference type="EMBL" id="ROS05291.1"/>
    </source>
</evidence>
<protein>
    <submittedName>
        <fullName evidence="2">Uncharacterized protein</fullName>
    </submittedName>
</protein>
<feature type="region of interest" description="Disordered" evidence="1">
    <location>
        <begin position="1"/>
        <end position="41"/>
    </location>
</feature>
<dbReference type="AlphaFoldDB" id="A0A3N2DZJ5"/>
<keyword evidence="3" id="KW-1185">Reference proteome</keyword>
<organism evidence="2 3">
    <name type="scientific">Sinobacterium caligoides</name>
    <dbReference type="NCBI Taxonomy" id="933926"/>
    <lineage>
        <taxon>Bacteria</taxon>
        <taxon>Pseudomonadati</taxon>
        <taxon>Pseudomonadota</taxon>
        <taxon>Gammaproteobacteria</taxon>
        <taxon>Cellvibrionales</taxon>
        <taxon>Spongiibacteraceae</taxon>
        <taxon>Sinobacterium</taxon>
    </lineage>
</organism>
<dbReference type="RefSeq" id="WP_148059301.1">
    <property type="nucleotide sequence ID" value="NZ_RKHR01000003.1"/>
</dbReference>
<evidence type="ECO:0000313" key="3">
    <source>
        <dbReference type="Proteomes" id="UP000275394"/>
    </source>
</evidence>
<dbReference type="EMBL" id="RKHR01000003">
    <property type="protein sequence ID" value="ROS05291.1"/>
    <property type="molecule type" value="Genomic_DNA"/>
</dbReference>
<reference evidence="2 3" key="1">
    <citation type="submission" date="2018-11" db="EMBL/GenBank/DDBJ databases">
        <title>Genomic Encyclopedia of Type Strains, Phase IV (KMG-IV): sequencing the most valuable type-strain genomes for metagenomic binning, comparative biology and taxonomic classification.</title>
        <authorList>
            <person name="Goeker M."/>
        </authorList>
    </citation>
    <scope>NUCLEOTIDE SEQUENCE [LARGE SCALE GENOMIC DNA]</scope>
    <source>
        <strain evidence="2 3">DSM 100316</strain>
    </source>
</reference>
<feature type="compositionally biased region" description="Polar residues" evidence="1">
    <location>
        <begin position="11"/>
        <end position="39"/>
    </location>
</feature>
<accession>A0A3N2DZJ5</accession>
<gene>
    <name evidence="2" type="ORF">EDC56_0821</name>
</gene>
<proteinExistence type="predicted"/>
<evidence type="ECO:0000256" key="1">
    <source>
        <dbReference type="SAM" id="MobiDB-lite"/>
    </source>
</evidence>
<sequence>MPLINTAPEAGSTSSNFNSHKSKQHLPSSIYDQDGNTHPPSKLIRRLLTDIQENYDIQQPGCFSEVSIPKIVSSSAPGYHHGNPRSDFSRFPRTNNAQEHCVDCYDSPRRINPGSYQTIAQINHLIESNL</sequence>
<feature type="region of interest" description="Disordered" evidence="1">
    <location>
        <begin position="74"/>
        <end position="93"/>
    </location>
</feature>
<name>A0A3N2DZJ5_9GAMM</name>
<dbReference type="Proteomes" id="UP000275394">
    <property type="component" value="Unassembled WGS sequence"/>
</dbReference>